<dbReference type="Pfam" id="PF04049">
    <property type="entry name" value="ANAPC8"/>
    <property type="match status" value="1"/>
</dbReference>
<feature type="repeat" description="TPR" evidence="7">
    <location>
        <begin position="189"/>
        <end position="222"/>
    </location>
</feature>
<dbReference type="GO" id="GO:0005680">
    <property type="term" value="C:anaphase-promoting complex"/>
    <property type="evidence" value="ECO:0007669"/>
    <property type="project" value="InterPro"/>
</dbReference>
<dbReference type="InterPro" id="IPR011990">
    <property type="entry name" value="TPR-like_helical_dom_sf"/>
</dbReference>
<dbReference type="Pfam" id="PF13174">
    <property type="entry name" value="TPR_6"/>
    <property type="match status" value="1"/>
</dbReference>
<keyword evidence="5 7" id="KW-0802">TPR repeat</keyword>
<keyword evidence="3" id="KW-0498">Mitosis</keyword>
<gene>
    <name evidence="9" type="ORF">CXG81DRAFT_15579</name>
</gene>
<organism evidence="9 10">
    <name type="scientific">Caulochytrium protostelioides</name>
    <dbReference type="NCBI Taxonomy" id="1555241"/>
    <lineage>
        <taxon>Eukaryota</taxon>
        <taxon>Fungi</taxon>
        <taxon>Fungi incertae sedis</taxon>
        <taxon>Chytridiomycota</taxon>
        <taxon>Chytridiomycota incertae sedis</taxon>
        <taxon>Chytridiomycetes</taxon>
        <taxon>Caulochytriales</taxon>
        <taxon>Caulochytriaceae</taxon>
        <taxon>Caulochytrium</taxon>
    </lineage>
</organism>
<dbReference type="STRING" id="1555241.A0A4P9X0X8"/>
<dbReference type="GO" id="GO:0045842">
    <property type="term" value="P:positive regulation of mitotic metaphase/anaphase transition"/>
    <property type="evidence" value="ECO:0007669"/>
    <property type="project" value="TreeGrafter"/>
</dbReference>
<dbReference type="EMBL" id="ML014378">
    <property type="protein sequence ID" value="RKO98692.1"/>
    <property type="molecule type" value="Genomic_DNA"/>
</dbReference>
<dbReference type="Proteomes" id="UP000274922">
    <property type="component" value="Unassembled WGS sequence"/>
</dbReference>
<feature type="repeat" description="TPR" evidence="7">
    <location>
        <begin position="326"/>
        <end position="359"/>
    </location>
</feature>
<dbReference type="GO" id="GO:0051301">
    <property type="term" value="P:cell division"/>
    <property type="evidence" value="ECO:0007669"/>
    <property type="project" value="UniProtKB-KW"/>
</dbReference>
<evidence type="ECO:0000256" key="6">
    <source>
        <dbReference type="ARBA" id="ARBA00023306"/>
    </source>
</evidence>
<proteinExistence type="predicted"/>
<evidence type="ECO:0000313" key="9">
    <source>
        <dbReference type="EMBL" id="RKO98692.1"/>
    </source>
</evidence>
<dbReference type="PANTHER" id="PTHR12558:SF10">
    <property type="entry name" value="CELL DIVISION CYCLE PROTEIN 23 HOMOLOG"/>
    <property type="match status" value="1"/>
</dbReference>
<dbReference type="PROSITE" id="PS50005">
    <property type="entry name" value="TPR"/>
    <property type="match status" value="3"/>
</dbReference>
<dbReference type="Pfam" id="PF13181">
    <property type="entry name" value="TPR_8"/>
    <property type="match status" value="2"/>
</dbReference>
<dbReference type="OrthoDB" id="10262026at2759"/>
<evidence type="ECO:0000256" key="3">
    <source>
        <dbReference type="ARBA" id="ARBA00022776"/>
    </source>
</evidence>
<accession>A0A4P9X0X8</accession>
<dbReference type="PANTHER" id="PTHR12558">
    <property type="entry name" value="CELL DIVISION CYCLE 16,23,27"/>
    <property type="match status" value="1"/>
</dbReference>
<evidence type="ECO:0000256" key="5">
    <source>
        <dbReference type="ARBA" id="ARBA00022803"/>
    </source>
</evidence>
<evidence type="ECO:0000256" key="2">
    <source>
        <dbReference type="ARBA" id="ARBA00022737"/>
    </source>
</evidence>
<reference evidence="10" key="1">
    <citation type="journal article" date="2018" name="Nat. Microbiol.">
        <title>Leveraging single-cell genomics to expand the fungal tree of life.</title>
        <authorList>
            <person name="Ahrendt S.R."/>
            <person name="Quandt C.A."/>
            <person name="Ciobanu D."/>
            <person name="Clum A."/>
            <person name="Salamov A."/>
            <person name="Andreopoulos B."/>
            <person name="Cheng J.F."/>
            <person name="Woyke T."/>
            <person name="Pelin A."/>
            <person name="Henrissat B."/>
            <person name="Reynolds N.K."/>
            <person name="Benny G.L."/>
            <person name="Smith M.E."/>
            <person name="James T.Y."/>
            <person name="Grigoriev I.V."/>
        </authorList>
    </citation>
    <scope>NUCLEOTIDE SEQUENCE [LARGE SCALE GENOMIC DNA]</scope>
    <source>
        <strain evidence="10">ATCC 52028</strain>
    </source>
</reference>
<dbReference type="Gene3D" id="1.25.40.10">
    <property type="entry name" value="Tetratricopeptide repeat domain"/>
    <property type="match status" value="2"/>
</dbReference>
<keyword evidence="4" id="KW-0833">Ubl conjugation pathway</keyword>
<evidence type="ECO:0000256" key="4">
    <source>
        <dbReference type="ARBA" id="ARBA00022786"/>
    </source>
</evidence>
<evidence type="ECO:0000313" key="10">
    <source>
        <dbReference type="Proteomes" id="UP000274922"/>
    </source>
</evidence>
<name>A0A4P9X0X8_9FUNG</name>
<feature type="domain" description="Cdc23" evidence="8">
    <location>
        <begin position="13"/>
        <end position="128"/>
    </location>
</feature>
<dbReference type="SMART" id="SM00028">
    <property type="entry name" value="TPR"/>
    <property type="match status" value="7"/>
</dbReference>
<dbReference type="InterPro" id="IPR019734">
    <property type="entry name" value="TPR_rpt"/>
</dbReference>
<protein>
    <recommendedName>
        <fullName evidence="8">Cdc23 domain-containing protein</fullName>
    </recommendedName>
</protein>
<evidence type="ECO:0000259" key="8">
    <source>
        <dbReference type="Pfam" id="PF04049"/>
    </source>
</evidence>
<keyword evidence="6" id="KW-0131">Cell cycle</keyword>
<keyword evidence="2" id="KW-0677">Repeat</keyword>
<evidence type="ECO:0000256" key="7">
    <source>
        <dbReference type="PROSITE-ProRule" id="PRU00339"/>
    </source>
</evidence>
<dbReference type="AlphaFoldDB" id="A0A4P9X0X8"/>
<keyword evidence="10" id="KW-1185">Reference proteome</keyword>
<dbReference type="GO" id="GO:0031145">
    <property type="term" value="P:anaphase-promoting complex-dependent catabolic process"/>
    <property type="evidence" value="ECO:0007669"/>
    <property type="project" value="TreeGrafter"/>
</dbReference>
<dbReference type="InterPro" id="IPR007192">
    <property type="entry name" value="APC8"/>
</dbReference>
<dbReference type="GO" id="GO:0016567">
    <property type="term" value="P:protein ubiquitination"/>
    <property type="evidence" value="ECO:0007669"/>
    <property type="project" value="TreeGrafter"/>
</dbReference>
<keyword evidence="1" id="KW-0132">Cell division</keyword>
<feature type="repeat" description="TPR" evidence="7">
    <location>
        <begin position="291"/>
        <end position="324"/>
    </location>
</feature>
<evidence type="ECO:0000256" key="1">
    <source>
        <dbReference type="ARBA" id="ARBA00022618"/>
    </source>
</evidence>
<dbReference type="SUPFAM" id="SSF48452">
    <property type="entry name" value="TPR-like"/>
    <property type="match status" value="2"/>
</dbReference>
<sequence>MGDDYLDELAAELRGLRASGRCDGFLLYLYGMVQARQLQREEAIATLLESIRYYPFNWSAWLELAECMRDRAHASAVYTTRLTPHLLTTHFLVQLSLDFNLDWETFEQALKRLLNVFPTSLQLKAQYALALYNGRAFEQAEATFEEITEQDPHSLEHMDTFSNVLYVLQKAERLALLAHHVMRIDPYQVQSCIVAGNYHSLKSDHDVAIRAFRRATQLDPQCFQAWTLMGHEFIELKQPHQAVLAYRRGLAINARDYRAWYGLGQTYEVLRLPFYALFYYQQAAALRPYDTRMWCALGECYLLVGKDSDAITCFKHALRGDDHQGHLALSALGRLYAKHGRRAQALDAFRTLLESCPPQHRVGEGYDFAAVYLARALAEQGHLRQAQELLEPVAGEEGRALKREIVRQLNQA</sequence>